<keyword evidence="5" id="KW-1185">Reference proteome</keyword>
<accession>A0AA39VRC2</accession>
<dbReference type="GO" id="GO:0003729">
    <property type="term" value="F:mRNA binding"/>
    <property type="evidence" value="ECO:0007669"/>
    <property type="project" value="TreeGrafter"/>
</dbReference>
<gene>
    <name evidence="4" type="ORF">LWI29_025484</name>
</gene>
<feature type="repeat" description="PPR" evidence="3">
    <location>
        <begin position="164"/>
        <end position="198"/>
    </location>
</feature>
<sequence>MPHFSLARSLSLSVHTKNSRLFTQHLPTIATSAEKFYTHMKKNPNNIEKSLSNVNAQLDSTCVNQVLNRCFPSQSLMGIRFFVWAGLQSSYRHSSFMYDKACELFKITRNPSVLNDVIEAYRKEGCIVSVRTMKVLLNLCEKAGLADEALWVLRRMPEFNLRADSVMYNVVIRLFCNKGDMVMADNLMKDMGLIDLYPNMITYVLMIKGFCNVGRLEDACGLLMAMRRHGCTPNSVVYSVLLDGVYRLGSTERALGLLDEMEKDGGDCSPNVVTYTSVIQVFCEKGMMIEALGILDRMEAYGCAPNRVTVSTLIKGFCAEGKVEEAYMLIDKVVAGGSVSSGECYSSLVVELIRIKRPKEAEKLFREMLANGVKPDGLACSLMIKELCLEGHVLDGFFLYEEIEKIGCLSSIDSDIHSMLLVGLCQESHSAEAAKLARFMLGKRIRLKASSFDKIVEHLKKSGDEDLFKHLTRIGR</sequence>
<dbReference type="PANTHER" id="PTHR47938">
    <property type="entry name" value="RESPIRATORY COMPLEX I CHAPERONE (CIA84), PUTATIVE (AFU_ORTHOLOGUE AFUA_2G06020)-RELATED"/>
    <property type="match status" value="1"/>
</dbReference>
<dbReference type="Pfam" id="PF13041">
    <property type="entry name" value="PPR_2"/>
    <property type="match status" value="2"/>
</dbReference>
<feature type="repeat" description="PPR" evidence="3">
    <location>
        <begin position="271"/>
        <end position="305"/>
    </location>
</feature>
<dbReference type="Proteomes" id="UP001168877">
    <property type="component" value="Unassembled WGS sequence"/>
</dbReference>
<evidence type="ECO:0000256" key="2">
    <source>
        <dbReference type="ARBA" id="ARBA00022737"/>
    </source>
</evidence>
<evidence type="ECO:0000313" key="5">
    <source>
        <dbReference type="Proteomes" id="UP001168877"/>
    </source>
</evidence>
<dbReference type="NCBIfam" id="TIGR00756">
    <property type="entry name" value="PPR"/>
    <property type="match status" value="5"/>
</dbReference>
<dbReference type="EMBL" id="JAUESC010000382">
    <property type="protein sequence ID" value="KAK0587593.1"/>
    <property type="molecule type" value="Genomic_DNA"/>
</dbReference>
<evidence type="ECO:0000256" key="1">
    <source>
        <dbReference type="ARBA" id="ARBA00007626"/>
    </source>
</evidence>
<feature type="repeat" description="PPR" evidence="3">
    <location>
        <begin position="341"/>
        <end position="375"/>
    </location>
</feature>
<feature type="repeat" description="PPR" evidence="3">
    <location>
        <begin position="234"/>
        <end position="268"/>
    </location>
</feature>
<comment type="caution">
    <text evidence="4">The sequence shown here is derived from an EMBL/GenBank/DDBJ whole genome shotgun (WGS) entry which is preliminary data.</text>
</comment>
<evidence type="ECO:0000313" key="4">
    <source>
        <dbReference type="EMBL" id="KAK0587593.1"/>
    </source>
</evidence>
<feature type="repeat" description="PPR" evidence="3">
    <location>
        <begin position="129"/>
        <end position="163"/>
    </location>
</feature>
<reference evidence="4" key="1">
    <citation type="journal article" date="2022" name="Plant J.">
        <title>Strategies of tolerance reflected in two North American maple genomes.</title>
        <authorList>
            <person name="McEvoy S.L."/>
            <person name="Sezen U.U."/>
            <person name="Trouern-Trend A."/>
            <person name="McMahon S.M."/>
            <person name="Schaberg P.G."/>
            <person name="Yang J."/>
            <person name="Wegrzyn J.L."/>
            <person name="Swenson N.G."/>
        </authorList>
    </citation>
    <scope>NUCLEOTIDE SEQUENCE</scope>
    <source>
        <strain evidence="4">NS2018</strain>
    </source>
</reference>
<reference evidence="4" key="2">
    <citation type="submission" date="2023-06" db="EMBL/GenBank/DDBJ databases">
        <authorList>
            <person name="Swenson N.G."/>
            <person name="Wegrzyn J.L."/>
            <person name="Mcevoy S.L."/>
        </authorList>
    </citation>
    <scope>NUCLEOTIDE SEQUENCE</scope>
    <source>
        <strain evidence="4">NS2018</strain>
        <tissue evidence="4">Leaf</tissue>
    </source>
</reference>
<dbReference type="InterPro" id="IPR011990">
    <property type="entry name" value="TPR-like_helical_dom_sf"/>
</dbReference>
<dbReference type="PANTHER" id="PTHR47938:SF35">
    <property type="entry name" value="PENTATRICOPEPTIDE REPEAT-CONTAINING PROTEIN 4, MITOCHONDRIAL-RELATED"/>
    <property type="match status" value="1"/>
</dbReference>
<keyword evidence="2" id="KW-0677">Repeat</keyword>
<dbReference type="Gene3D" id="1.25.40.10">
    <property type="entry name" value="Tetratricopeptide repeat domain"/>
    <property type="match status" value="4"/>
</dbReference>
<dbReference type="Pfam" id="PF01535">
    <property type="entry name" value="PPR"/>
    <property type="match status" value="3"/>
</dbReference>
<comment type="similarity">
    <text evidence="1">Belongs to the PPR family. P subfamily.</text>
</comment>
<dbReference type="AlphaFoldDB" id="A0AA39VRC2"/>
<name>A0AA39VRC2_ACESA</name>
<evidence type="ECO:0008006" key="6">
    <source>
        <dbReference type="Google" id="ProtNLM"/>
    </source>
</evidence>
<dbReference type="PROSITE" id="PS51375">
    <property type="entry name" value="PPR"/>
    <property type="match status" value="7"/>
</dbReference>
<feature type="repeat" description="PPR" evidence="3">
    <location>
        <begin position="306"/>
        <end position="340"/>
    </location>
</feature>
<dbReference type="InterPro" id="IPR002885">
    <property type="entry name" value="PPR_rpt"/>
</dbReference>
<protein>
    <recommendedName>
        <fullName evidence="6">Pentatricopeptide repeat-containing protein</fullName>
    </recommendedName>
</protein>
<organism evidence="4 5">
    <name type="scientific">Acer saccharum</name>
    <name type="common">Sugar maple</name>
    <dbReference type="NCBI Taxonomy" id="4024"/>
    <lineage>
        <taxon>Eukaryota</taxon>
        <taxon>Viridiplantae</taxon>
        <taxon>Streptophyta</taxon>
        <taxon>Embryophyta</taxon>
        <taxon>Tracheophyta</taxon>
        <taxon>Spermatophyta</taxon>
        <taxon>Magnoliopsida</taxon>
        <taxon>eudicotyledons</taxon>
        <taxon>Gunneridae</taxon>
        <taxon>Pentapetalae</taxon>
        <taxon>rosids</taxon>
        <taxon>malvids</taxon>
        <taxon>Sapindales</taxon>
        <taxon>Sapindaceae</taxon>
        <taxon>Hippocastanoideae</taxon>
        <taxon>Acereae</taxon>
        <taxon>Acer</taxon>
    </lineage>
</organism>
<proteinExistence type="inferred from homology"/>
<evidence type="ECO:0000256" key="3">
    <source>
        <dbReference type="PROSITE-ProRule" id="PRU00708"/>
    </source>
</evidence>
<feature type="repeat" description="PPR" evidence="3">
    <location>
        <begin position="199"/>
        <end position="233"/>
    </location>
</feature>